<evidence type="ECO:0000256" key="4">
    <source>
        <dbReference type="ARBA" id="ARBA00022989"/>
    </source>
</evidence>
<evidence type="ECO:0000256" key="1">
    <source>
        <dbReference type="ARBA" id="ARBA00004236"/>
    </source>
</evidence>
<keyword evidence="3 6" id="KW-0812">Transmembrane</keyword>
<dbReference type="EMBL" id="QUWV01000001">
    <property type="protein sequence ID" value="RFD21537.1"/>
    <property type="molecule type" value="Genomic_DNA"/>
</dbReference>
<evidence type="ECO:0000256" key="6">
    <source>
        <dbReference type="SAM" id="Phobius"/>
    </source>
</evidence>
<dbReference type="AlphaFoldDB" id="A0A371Z4Z6"/>
<accession>A0A371Z4Z6</accession>
<evidence type="ECO:0000313" key="8">
    <source>
        <dbReference type="Proteomes" id="UP000262371"/>
    </source>
</evidence>
<dbReference type="OrthoDB" id="7220053at2"/>
<reference evidence="7 8" key="1">
    <citation type="submission" date="2018-08" db="EMBL/GenBank/DDBJ databases">
        <title>Komagataeibacter sp. AV 382.</title>
        <authorList>
            <person name="Skraban J."/>
            <person name="Trcek J."/>
        </authorList>
    </citation>
    <scope>NUCLEOTIDE SEQUENCE [LARGE SCALE GENOMIC DNA]</scope>
    <source>
        <strain evidence="7 8">AV 382</strain>
    </source>
</reference>
<keyword evidence="5 6" id="KW-0472">Membrane</keyword>
<dbReference type="GO" id="GO:0044781">
    <property type="term" value="P:bacterial-type flagellum organization"/>
    <property type="evidence" value="ECO:0007669"/>
    <property type="project" value="InterPro"/>
</dbReference>
<dbReference type="GO" id="GO:0016020">
    <property type="term" value="C:membrane"/>
    <property type="evidence" value="ECO:0007669"/>
    <property type="project" value="InterPro"/>
</dbReference>
<comment type="caution">
    <text evidence="7">The sequence shown here is derived from an EMBL/GenBank/DDBJ whole genome shotgun (WGS) entry which is preliminary data.</text>
</comment>
<protein>
    <submittedName>
        <fullName evidence="7">Uncharacterized protein</fullName>
    </submittedName>
</protein>
<name>A0A371Z4Z6_9PROT</name>
<dbReference type="InterPro" id="IPR022781">
    <property type="entry name" value="Flagellar_biosynth_FliO"/>
</dbReference>
<comment type="subcellular location">
    <subcellularLocation>
        <location evidence="1">Cell membrane</location>
    </subcellularLocation>
</comment>
<keyword evidence="8" id="KW-1185">Reference proteome</keyword>
<dbReference type="Pfam" id="PF04347">
    <property type="entry name" value="FliO"/>
    <property type="match status" value="1"/>
</dbReference>
<keyword evidence="4 6" id="KW-1133">Transmembrane helix</keyword>
<dbReference type="RefSeq" id="WP_116701502.1">
    <property type="nucleotide sequence ID" value="NZ_QUWV01000001.1"/>
</dbReference>
<evidence type="ECO:0000256" key="2">
    <source>
        <dbReference type="ARBA" id="ARBA00022475"/>
    </source>
</evidence>
<keyword evidence="2" id="KW-1003">Cell membrane</keyword>
<sequence>MDAIPPTGVPAGHAHSLTYGMGTFGPAWVTWITSFAIVIVLILLSRYVLQFLEPYLSRRRQTRHLAIVESLALDQRRRISIIKCGEKKGLILTGGGNDVFLGWIECADATPPTTSFENPAK</sequence>
<dbReference type="Proteomes" id="UP000262371">
    <property type="component" value="Unassembled WGS sequence"/>
</dbReference>
<evidence type="ECO:0000256" key="3">
    <source>
        <dbReference type="ARBA" id="ARBA00022692"/>
    </source>
</evidence>
<feature type="transmembrane region" description="Helical" evidence="6">
    <location>
        <begin position="28"/>
        <end position="49"/>
    </location>
</feature>
<proteinExistence type="predicted"/>
<evidence type="ECO:0000256" key="5">
    <source>
        <dbReference type="ARBA" id="ARBA00023136"/>
    </source>
</evidence>
<evidence type="ECO:0000313" key="7">
    <source>
        <dbReference type="EMBL" id="RFD21537.1"/>
    </source>
</evidence>
<gene>
    <name evidence="7" type="ORF">DY926_00065</name>
</gene>
<organism evidence="7 8">
    <name type="scientific">Komagataeibacter melaceti</name>
    <dbReference type="NCBI Taxonomy" id="2766577"/>
    <lineage>
        <taxon>Bacteria</taxon>
        <taxon>Pseudomonadati</taxon>
        <taxon>Pseudomonadota</taxon>
        <taxon>Alphaproteobacteria</taxon>
        <taxon>Acetobacterales</taxon>
        <taxon>Acetobacteraceae</taxon>
        <taxon>Komagataeibacter</taxon>
    </lineage>
</organism>